<evidence type="ECO:0000313" key="5">
    <source>
        <dbReference type="Proteomes" id="UP000292423"/>
    </source>
</evidence>
<dbReference type="PANTHER" id="PTHR43391">
    <property type="entry name" value="RETINOL DEHYDROGENASE-RELATED"/>
    <property type="match status" value="1"/>
</dbReference>
<dbReference type="PROSITE" id="PS00061">
    <property type="entry name" value="ADH_SHORT"/>
    <property type="match status" value="1"/>
</dbReference>
<reference evidence="4 5" key="1">
    <citation type="submission" date="2019-02" db="EMBL/GenBank/DDBJ databases">
        <title>Genomic Encyclopedia of Type Strains, Phase IV (KMG-IV): sequencing the most valuable type-strain genomes for metagenomic binning, comparative biology and taxonomic classification.</title>
        <authorList>
            <person name="Goeker M."/>
        </authorList>
    </citation>
    <scope>NUCLEOTIDE SEQUENCE [LARGE SCALE GENOMIC DNA]</scope>
    <source>
        <strain evidence="4 5">DSM 105135</strain>
    </source>
</reference>
<comment type="caution">
    <text evidence="4">The sequence shown here is derived from an EMBL/GenBank/DDBJ whole genome shotgun (WGS) entry which is preliminary data.</text>
</comment>
<evidence type="ECO:0000256" key="1">
    <source>
        <dbReference type="ARBA" id="ARBA00006484"/>
    </source>
</evidence>
<evidence type="ECO:0000256" key="2">
    <source>
        <dbReference type="ARBA" id="ARBA00023002"/>
    </source>
</evidence>
<dbReference type="PRINTS" id="PR00081">
    <property type="entry name" value="GDHRDH"/>
</dbReference>
<dbReference type="GO" id="GO:0016491">
    <property type="term" value="F:oxidoreductase activity"/>
    <property type="evidence" value="ECO:0007669"/>
    <property type="project" value="UniProtKB-KW"/>
</dbReference>
<dbReference type="Proteomes" id="UP000292423">
    <property type="component" value="Unassembled WGS sequence"/>
</dbReference>
<protein>
    <submittedName>
        <fullName evidence="4">Short-subunit dehydrogenase</fullName>
    </submittedName>
</protein>
<dbReference type="PRINTS" id="PR00080">
    <property type="entry name" value="SDRFAMILY"/>
</dbReference>
<dbReference type="InterPro" id="IPR036291">
    <property type="entry name" value="NAD(P)-bd_dom_sf"/>
</dbReference>
<gene>
    <name evidence="4" type="ORF">EV700_2515</name>
</gene>
<evidence type="ECO:0000313" key="4">
    <source>
        <dbReference type="EMBL" id="RZU38580.1"/>
    </source>
</evidence>
<dbReference type="PANTHER" id="PTHR43391:SF82">
    <property type="entry name" value="OXIDOREDUCTASE SADH-RELATED"/>
    <property type="match status" value="1"/>
</dbReference>
<dbReference type="SUPFAM" id="SSF51735">
    <property type="entry name" value="NAD(P)-binding Rossmann-fold domains"/>
    <property type="match status" value="1"/>
</dbReference>
<sequence>MYALSGKVVAITGAGNGIGRALALACATRGAQLALSDIKEEPLQETARLVEKLGGRAVIRVVDVAKRDEVEAWAAATAAELGGVDVIINNAGVALLDTLEDVPYEEFRWVFDILFWGVVHGTRAFLPLVRARQGVVVNLGSIHSFIAAPNNGPYCSAKSAVRGFCDALREEVRADGVQVLLVMPGGIKTEIVRNSKVRKFINAGASQEDVHRAHNAASLTSPEQAARIILDAVEARNPRQLVGIDAVFYDGLTRLMPSLAHRLYAWGARRLAVQH</sequence>
<organism evidence="4 5">
    <name type="scientific">Fluviicoccus keumensis</name>
    <dbReference type="NCBI Taxonomy" id="1435465"/>
    <lineage>
        <taxon>Bacteria</taxon>
        <taxon>Pseudomonadati</taxon>
        <taxon>Pseudomonadota</taxon>
        <taxon>Gammaproteobacteria</taxon>
        <taxon>Moraxellales</taxon>
        <taxon>Moraxellaceae</taxon>
        <taxon>Fluviicoccus</taxon>
    </lineage>
</organism>
<keyword evidence="5" id="KW-1185">Reference proteome</keyword>
<dbReference type="InterPro" id="IPR020904">
    <property type="entry name" value="Sc_DH/Rdtase_CS"/>
</dbReference>
<dbReference type="AlphaFoldDB" id="A0A4Q7YMI5"/>
<keyword evidence="2" id="KW-0560">Oxidoreductase</keyword>
<proteinExistence type="inferred from homology"/>
<dbReference type="Gene3D" id="3.40.50.720">
    <property type="entry name" value="NAD(P)-binding Rossmann-like Domain"/>
    <property type="match status" value="1"/>
</dbReference>
<accession>A0A4Q7YMI5</accession>
<evidence type="ECO:0000256" key="3">
    <source>
        <dbReference type="RuleBase" id="RU000363"/>
    </source>
</evidence>
<comment type="similarity">
    <text evidence="1 3">Belongs to the short-chain dehydrogenases/reductases (SDR) family.</text>
</comment>
<name>A0A4Q7YMI5_9GAMM</name>
<dbReference type="InterPro" id="IPR002347">
    <property type="entry name" value="SDR_fam"/>
</dbReference>
<dbReference type="Pfam" id="PF00106">
    <property type="entry name" value="adh_short"/>
    <property type="match status" value="1"/>
</dbReference>
<dbReference type="OrthoDB" id="9810734at2"/>
<dbReference type="RefSeq" id="WP_130414260.1">
    <property type="nucleotide sequence ID" value="NZ_SHKX01000013.1"/>
</dbReference>
<dbReference type="EMBL" id="SHKX01000013">
    <property type="protein sequence ID" value="RZU38580.1"/>
    <property type="molecule type" value="Genomic_DNA"/>
</dbReference>